<name>A0AAN0S0V3_9ENTR</name>
<sequence>MEKRTPHTRLSFIHSMVRSGNVAITHTALASGAALGFTAKRDFFDVVLALSPRDFEKSMTAYHDHTLWHEVYRPVFNGQSLYIKLIVYGGVLIVSFKES</sequence>
<dbReference type="GO" id="GO:0044010">
    <property type="term" value="P:single-species biofilm formation"/>
    <property type="evidence" value="ECO:0007669"/>
    <property type="project" value="InterPro"/>
</dbReference>
<evidence type="ECO:0008006" key="3">
    <source>
        <dbReference type="Google" id="ProtNLM"/>
    </source>
</evidence>
<dbReference type="InterPro" id="IPR038493">
    <property type="entry name" value="MqsR_sf"/>
</dbReference>
<dbReference type="KEGG" id="cem:LH23_00600"/>
<dbReference type="RefSeq" id="WP_039286975.1">
    <property type="nucleotide sequence ID" value="NZ_CP009458.1"/>
</dbReference>
<dbReference type="Gene3D" id="3.30.2310.40">
    <property type="match status" value="1"/>
</dbReference>
<evidence type="ECO:0000313" key="1">
    <source>
        <dbReference type="EMBL" id="AIR59207.1"/>
    </source>
</evidence>
<dbReference type="GO" id="GO:0009372">
    <property type="term" value="P:quorum sensing"/>
    <property type="evidence" value="ECO:0007669"/>
    <property type="project" value="InterPro"/>
</dbReference>
<dbReference type="EMBL" id="CP009458">
    <property type="protein sequence ID" value="AIR59207.1"/>
    <property type="molecule type" value="Genomic_DNA"/>
</dbReference>
<dbReference type="CDD" id="cd12869">
    <property type="entry name" value="MqsR"/>
    <property type="match status" value="1"/>
</dbReference>
<dbReference type="AlphaFoldDB" id="A0AAN0S0V3"/>
<protein>
    <recommendedName>
        <fullName evidence="3">mRNA interferase MqsR</fullName>
    </recommendedName>
</protein>
<dbReference type="Pfam" id="PF15723">
    <property type="entry name" value="MqsR_toxin"/>
    <property type="match status" value="1"/>
</dbReference>
<dbReference type="GO" id="GO:0017148">
    <property type="term" value="P:negative regulation of translation"/>
    <property type="evidence" value="ECO:0007669"/>
    <property type="project" value="InterPro"/>
</dbReference>
<organism evidence="1 2">
    <name type="scientific">Cedecea neteri</name>
    <dbReference type="NCBI Taxonomy" id="158822"/>
    <lineage>
        <taxon>Bacteria</taxon>
        <taxon>Pseudomonadati</taxon>
        <taxon>Pseudomonadota</taxon>
        <taxon>Gammaproteobacteria</taxon>
        <taxon>Enterobacterales</taxon>
        <taxon>Enterobacteriaceae</taxon>
        <taxon>Cedecea</taxon>
    </lineage>
</organism>
<dbReference type="Proteomes" id="UP000029516">
    <property type="component" value="Chromosome"/>
</dbReference>
<reference evidence="1 2" key="1">
    <citation type="submission" date="2014-09" db="EMBL/GenBank/DDBJ databases">
        <authorList>
            <person name="Chan K.-G."/>
        </authorList>
    </citation>
    <scope>NUCLEOTIDE SEQUENCE [LARGE SCALE GENOMIC DNA]</scope>
    <source>
        <strain evidence="1 2">M006</strain>
    </source>
</reference>
<accession>A0AAN0S0V3</accession>
<gene>
    <name evidence="1" type="ORF">LH23_00600</name>
</gene>
<dbReference type="InterPro" id="IPR031451">
    <property type="entry name" value="MqsR_toxin"/>
</dbReference>
<evidence type="ECO:0000313" key="2">
    <source>
        <dbReference type="Proteomes" id="UP000029516"/>
    </source>
</evidence>
<proteinExistence type="predicted"/>